<dbReference type="OrthoDB" id="2971540at2"/>
<comment type="caution">
    <text evidence="3">The sequence shown here is derived from an EMBL/GenBank/DDBJ whole genome shotgun (WGS) entry which is preliminary data.</text>
</comment>
<organism evidence="3 4">
    <name type="scientific">Anaerobacillus arseniciselenatis</name>
    <dbReference type="NCBI Taxonomy" id="85682"/>
    <lineage>
        <taxon>Bacteria</taxon>
        <taxon>Bacillati</taxon>
        <taxon>Bacillota</taxon>
        <taxon>Bacilli</taxon>
        <taxon>Bacillales</taxon>
        <taxon>Bacillaceae</taxon>
        <taxon>Anaerobacillus</taxon>
    </lineage>
</organism>
<keyword evidence="2" id="KW-0812">Transmembrane</keyword>
<dbReference type="AlphaFoldDB" id="A0A1S2L595"/>
<keyword evidence="2" id="KW-0472">Membrane</keyword>
<gene>
    <name evidence="3" type="ORF">BKP35_18445</name>
</gene>
<reference evidence="3 4" key="1">
    <citation type="submission" date="2016-10" db="EMBL/GenBank/DDBJ databases">
        <title>Draft genome sequences of four alkaliphilic bacteria belonging to the Anaerobacillus genus.</title>
        <authorList>
            <person name="Bassil N.M."/>
            <person name="Lloyd J.R."/>
        </authorList>
    </citation>
    <scope>NUCLEOTIDE SEQUENCE [LARGE SCALE GENOMIC DNA]</scope>
    <source>
        <strain evidence="3 4">DSM 15340</strain>
    </source>
</reference>
<dbReference type="Proteomes" id="UP000180098">
    <property type="component" value="Unassembled WGS sequence"/>
</dbReference>
<evidence type="ECO:0000256" key="2">
    <source>
        <dbReference type="SAM" id="Phobius"/>
    </source>
</evidence>
<name>A0A1S2L595_9BACI</name>
<keyword evidence="4" id="KW-1185">Reference proteome</keyword>
<dbReference type="EMBL" id="MLQQ01000058">
    <property type="protein sequence ID" value="OIJ07662.1"/>
    <property type="molecule type" value="Genomic_DNA"/>
</dbReference>
<sequence length="100" mass="11696">MPEEKAVYEELRELKTKVALLEDRLTKFDEVPTYEKTKNMINHSLKELPNDEKIIVLIQDTIKKEDLVTNETVEKELSKLKLWLYVTVVGLVGMGFKLFL</sequence>
<protein>
    <submittedName>
        <fullName evidence="3">Uncharacterized protein</fullName>
    </submittedName>
</protein>
<evidence type="ECO:0000313" key="4">
    <source>
        <dbReference type="Proteomes" id="UP000180098"/>
    </source>
</evidence>
<keyword evidence="2" id="KW-1133">Transmembrane helix</keyword>
<feature type="transmembrane region" description="Helical" evidence="2">
    <location>
        <begin position="82"/>
        <end position="99"/>
    </location>
</feature>
<proteinExistence type="predicted"/>
<feature type="coiled-coil region" evidence="1">
    <location>
        <begin position="4"/>
        <end position="31"/>
    </location>
</feature>
<evidence type="ECO:0000256" key="1">
    <source>
        <dbReference type="SAM" id="Coils"/>
    </source>
</evidence>
<keyword evidence="1" id="KW-0175">Coiled coil</keyword>
<accession>A0A1S2L595</accession>
<dbReference type="RefSeq" id="WP_071314851.1">
    <property type="nucleotide sequence ID" value="NZ_MLQQ01000058.1"/>
</dbReference>
<evidence type="ECO:0000313" key="3">
    <source>
        <dbReference type="EMBL" id="OIJ07662.1"/>
    </source>
</evidence>